<dbReference type="GO" id="GO:0032259">
    <property type="term" value="P:methylation"/>
    <property type="evidence" value="ECO:0007669"/>
    <property type="project" value="UniProtKB-KW"/>
</dbReference>
<evidence type="ECO:0000259" key="4">
    <source>
        <dbReference type="Pfam" id="PF08241"/>
    </source>
</evidence>
<organism evidence="5 6">
    <name type="scientific">Ambispora leptoticha</name>
    <dbReference type="NCBI Taxonomy" id="144679"/>
    <lineage>
        <taxon>Eukaryota</taxon>
        <taxon>Fungi</taxon>
        <taxon>Fungi incertae sedis</taxon>
        <taxon>Mucoromycota</taxon>
        <taxon>Glomeromycotina</taxon>
        <taxon>Glomeromycetes</taxon>
        <taxon>Archaeosporales</taxon>
        <taxon>Ambisporaceae</taxon>
        <taxon>Ambispora</taxon>
    </lineage>
</organism>
<name>A0A9N8V197_9GLOM</name>
<evidence type="ECO:0000256" key="2">
    <source>
        <dbReference type="ARBA" id="ARBA00022603"/>
    </source>
</evidence>
<dbReference type="GO" id="GO:0008757">
    <property type="term" value="F:S-adenosylmethionine-dependent methyltransferase activity"/>
    <property type="evidence" value="ECO:0007669"/>
    <property type="project" value="InterPro"/>
</dbReference>
<dbReference type="SUPFAM" id="SSF53335">
    <property type="entry name" value="S-adenosyl-L-methionine-dependent methyltransferases"/>
    <property type="match status" value="1"/>
</dbReference>
<comment type="caution">
    <text evidence="5">The sequence shown here is derived from an EMBL/GenBank/DDBJ whole genome shotgun (WGS) entry which is preliminary data.</text>
</comment>
<dbReference type="Gene3D" id="3.40.50.150">
    <property type="entry name" value="Vaccinia Virus protein VP39"/>
    <property type="match status" value="1"/>
</dbReference>
<gene>
    <name evidence="5" type="ORF">ALEPTO_LOCUS181</name>
</gene>
<dbReference type="PANTHER" id="PTHR44942:SF4">
    <property type="entry name" value="METHYLTRANSFERASE TYPE 11 DOMAIN-CONTAINING PROTEIN"/>
    <property type="match status" value="1"/>
</dbReference>
<protein>
    <submittedName>
        <fullName evidence="5">1333_t:CDS:1</fullName>
    </submittedName>
</protein>
<keyword evidence="3" id="KW-0808">Transferase</keyword>
<sequence>MATFSQSDFNSKNYGSCRPTYKTILFEKIYNYHRDHKCEFTTALDIATGTGQVAEPLSNVFHKVYATDPSQTMLNSATKKSNIEYSIASAENLSNFANDSIDLITIAQALHWVNVEKFFAEAYRVLKPNGTLAIWGYVYIIIRGYPKATQMIEEWGTSKDKLATYWESGRRVVEDYYKGVKVPPNLFGKVKWEFYPTVKRQIEEDECVVEVKDPNMEATYTIDNLRMYLKTSSCYKNYMTKNPNSNDPVDELIDQIKEVEGWKDDQLLNVVWPTIFILASKRT</sequence>
<evidence type="ECO:0000313" key="6">
    <source>
        <dbReference type="Proteomes" id="UP000789508"/>
    </source>
</evidence>
<dbReference type="OrthoDB" id="10027013at2759"/>
<proteinExistence type="inferred from homology"/>
<evidence type="ECO:0000256" key="3">
    <source>
        <dbReference type="ARBA" id="ARBA00022679"/>
    </source>
</evidence>
<dbReference type="InterPro" id="IPR051052">
    <property type="entry name" value="Diverse_substrate_MTase"/>
</dbReference>
<dbReference type="Pfam" id="PF08241">
    <property type="entry name" value="Methyltransf_11"/>
    <property type="match status" value="1"/>
</dbReference>
<dbReference type="InterPro" id="IPR029063">
    <property type="entry name" value="SAM-dependent_MTases_sf"/>
</dbReference>
<keyword evidence="6" id="KW-1185">Reference proteome</keyword>
<dbReference type="CDD" id="cd02440">
    <property type="entry name" value="AdoMet_MTases"/>
    <property type="match status" value="1"/>
</dbReference>
<dbReference type="PANTHER" id="PTHR44942">
    <property type="entry name" value="METHYLTRANSF_11 DOMAIN-CONTAINING PROTEIN"/>
    <property type="match status" value="1"/>
</dbReference>
<dbReference type="AlphaFoldDB" id="A0A9N8V197"/>
<dbReference type="Proteomes" id="UP000789508">
    <property type="component" value="Unassembled WGS sequence"/>
</dbReference>
<comment type="similarity">
    <text evidence="1">Belongs to the methyltransferase superfamily.</text>
</comment>
<dbReference type="EMBL" id="CAJVPS010000008">
    <property type="protein sequence ID" value="CAG8439533.1"/>
    <property type="molecule type" value="Genomic_DNA"/>
</dbReference>
<evidence type="ECO:0000313" key="5">
    <source>
        <dbReference type="EMBL" id="CAG8439533.1"/>
    </source>
</evidence>
<reference evidence="5" key="1">
    <citation type="submission" date="2021-06" db="EMBL/GenBank/DDBJ databases">
        <authorList>
            <person name="Kallberg Y."/>
            <person name="Tangrot J."/>
            <person name="Rosling A."/>
        </authorList>
    </citation>
    <scope>NUCLEOTIDE SEQUENCE</scope>
    <source>
        <strain evidence="5">FL130A</strain>
    </source>
</reference>
<keyword evidence="2" id="KW-0489">Methyltransferase</keyword>
<evidence type="ECO:0000256" key="1">
    <source>
        <dbReference type="ARBA" id="ARBA00008361"/>
    </source>
</evidence>
<feature type="domain" description="Methyltransferase type 11" evidence="4">
    <location>
        <begin position="44"/>
        <end position="134"/>
    </location>
</feature>
<accession>A0A9N8V197</accession>
<dbReference type="InterPro" id="IPR013216">
    <property type="entry name" value="Methyltransf_11"/>
</dbReference>